<accession>A0A9W6GDP7</accession>
<dbReference type="Proteomes" id="UP001144297">
    <property type="component" value="Unassembled WGS sequence"/>
</dbReference>
<gene>
    <name evidence="3" type="ORF">TISLANDTSLP1_10560</name>
</gene>
<dbReference type="PROSITE" id="PS50994">
    <property type="entry name" value="INTEGRASE"/>
    <property type="match status" value="1"/>
</dbReference>
<evidence type="ECO:0000256" key="1">
    <source>
        <dbReference type="ARBA" id="ARBA00009277"/>
    </source>
</evidence>
<dbReference type="NCBIfam" id="NF033546">
    <property type="entry name" value="transpos_IS21"/>
    <property type="match status" value="1"/>
</dbReference>
<protein>
    <submittedName>
        <fullName evidence="3">Integrase</fullName>
    </submittedName>
</protein>
<comment type="caution">
    <text evidence="3">The sequence shown here is derived from an EMBL/GenBank/DDBJ whole genome shotgun (WGS) entry which is preliminary data.</text>
</comment>
<name>A0A9W6GDP7_9BACT</name>
<dbReference type="PANTHER" id="PTHR35004">
    <property type="entry name" value="TRANSPOSASE RV3428C-RELATED"/>
    <property type="match status" value="1"/>
</dbReference>
<dbReference type="EMBL" id="BSDX01000001">
    <property type="protein sequence ID" value="GLI53363.1"/>
    <property type="molecule type" value="Genomic_DNA"/>
</dbReference>
<keyword evidence="4" id="KW-1185">Reference proteome</keyword>
<proteinExistence type="inferred from homology"/>
<dbReference type="SUPFAM" id="SSF53098">
    <property type="entry name" value="Ribonuclease H-like"/>
    <property type="match status" value="1"/>
</dbReference>
<comment type="similarity">
    <text evidence="1">Belongs to the transposase IS21/IS408/IS1162 family.</text>
</comment>
<evidence type="ECO:0000259" key="2">
    <source>
        <dbReference type="PROSITE" id="PS50994"/>
    </source>
</evidence>
<evidence type="ECO:0000313" key="4">
    <source>
        <dbReference type="Proteomes" id="UP001144297"/>
    </source>
</evidence>
<dbReference type="InterPro" id="IPR001584">
    <property type="entry name" value="Integrase_cat-core"/>
</dbReference>
<dbReference type="Pfam" id="PF22483">
    <property type="entry name" value="Mu-transpos_C_2"/>
    <property type="match status" value="1"/>
</dbReference>
<dbReference type="InterPro" id="IPR054353">
    <property type="entry name" value="IstA-like_C"/>
</dbReference>
<evidence type="ECO:0000313" key="3">
    <source>
        <dbReference type="EMBL" id="GLI53363.1"/>
    </source>
</evidence>
<dbReference type="Gene3D" id="3.30.420.10">
    <property type="entry name" value="Ribonuclease H-like superfamily/Ribonuclease H"/>
    <property type="match status" value="1"/>
</dbReference>
<dbReference type="GO" id="GO:0003676">
    <property type="term" value="F:nucleic acid binding"/>
    <property type="evidence" value="ECO:0007669"/>
    <property type="project" value="InterPro"/>
</dbReference>
<dbReference type="InterPro" id="IPR036397">
    <property type="entry name" value="RNaseH_sf"/>
</dbReference>
<feature type="domain" description="Integrase catalytic" evidence="2">
    <location>
        <begin position="118"/>
        <end position="290"/>
    </location>
</feature>
<sequence length="497" mass="58857">MISMEDWVTIRNLKKHNPKLGTRAIAKLLGVSRNTVKRALKGECYQNYQRKSTVSDELIPFYDFIKESYLFKKHKISVIIENLRSKGFKGSSSSIYRYINENFSEQREDLSRRTYLRFETEPAEQMQYDWTEYKVNVGDSVVKVYFHCLIFSYSRYRVYDISLDKTQSSIFTVMEDAFNELGGVCKRIQVDNAAQFIVDAKVRHPQYNSAFLSFCGFYGITPTRSLPYHPWSKGKVESTFYYLREHFIKNNTFQSIKDLYIKLKEFQNTVNNKTHKGINDIPSELFKREREFLIELPHGSIKDKFKQIRKVTLDCLVSYRSNRYSVPYAFAGKTVWLLPHKGITLRIYSQKGNLIAEHPLSLKKGQIMINKAHYKNKIYDENSNYMKLSLLFKERFKDYENAEEFLQALKSQRMIQPKYHLAKIMDILSYYDNESCISVMEECFRYKNFTLNFIIALISKRKPKQETVLSNPNSLLNRYPNITEIKRNLKEYRLCQP</sequence>
<dbReference type="GO" id="GO:0015074">
    <property type="term" value="P:DNA integration"/>
    <property type="evidence" value="ECO:0007669"/>
    <property type="project" value="InterPro"/>
</dbReference>
<dbReference type="InterPro" id="IPR012337">
    <property type="entry name" value="RNaseH-like_sf"/>
</dbReference>
<organism evidence="3 4">
    <name type="scientific">Thermodesulfovibrio yellowstonii</name>
    <dbReference type="NCBI Taxonomy" id="28262"/>
    <lineage>
        <taxon>Bacteria</taxon>
        <taxon>Pseudomonadati</taxon>
        <taxon>Nitrospirota</taxon>
        <taxon>Thermodesulfovibrionia</taxon>
        <taxon>Thermodesulfovibrionales</taxon>
        <taxon>Thermodesulfovibrionaceae</taxon>
        <taxon>Thermodesulfovibrio</taxon>
    </lineage>
</organism>
<dbReference type="Pfam" id="PF00665">
    <property type="entry name" value="rve"/>
    <property type="match status" value="1"/>
</dbReference>
<reference evidence="3" key="1">
    <citation type="submission" date="2022-12" db="EMBL/GenBank/DDBJ databases">
        <title>Reference genome sequencing for broad-spectrum identification of bacterial and archaeal isolates by mass spectrometry.</title>
        <authorList>
            <person name="Sekiguchi Y."/>
            <person name="Tourlousse D.M."/>
        </authorList>
    </citation>
    <scope>NUCLEOTIDE SEQUENCE</scope>
    <source>
        <strain evidence="3">TSL-P1</strain>
    </source>
</reference>
<dbReference type="AlphaFoldDB" id="A0A9W6GDP7"/>
<dbReference type="PANTHER" id="PTHR35004:SF7">
    <property type="entry name" value="INTEGRASE PROTEIN"/>
    <property type="match status" value="1"/>
</dbReference>